<dbReference type="InterPro" id="IPR053136">
    <property type="entry name" value="UTP_pyrophosphatase-like"/>
</dbReference>
<reference evidence="2 3" key="1">
    <citation type="journal article" date="2011" name="Stand. Genomic Sci.">
        <title>Complete genome sequence of Rhodospirillum rubrum type strain (S1).</title>
        <authorList>
            <person name="Munk A.C."/>
            <person name="Copeland A."/>
            <person name="Lucas S."/>
            <person name="Lapidus A."/>
            <person name="Del Rio T.G."/>
            <person name="Barry K."/>
            <person name="Detter J.C."/>
            <person name="Hammon N."/>
            <person name="Israni S."/>
            <person name="Pitluck S."/>
            <person name="Brettin T."/>
            <person name="Bruce D."/>
            <person name="Han C."/>
            <person name="Tapia R."/>
            <person name="Gilna P."/>
            <person name="Schmutz J."/>
            <person name="Larimer F."/>
            <person name="Land M."/>
            <person name="Kyrpides N.C."/>
            <person name="Mavromatis K."/>
            <person name="Richardson P."/>
            <person name="Rohde M."/>
            <person name="Goker M."/>
            <person name="Klenk H.P."/>
            <person name="Zhang Y."/>
            <person name="Roberts G.P."/>
            <person name="Reslewic S."/>
            <person name="Schwartz D.C."/>
        </authorList>
    </citation>
    <scope>NUCLEOTIDE SEQUENCE [LARGE SCALE GENOMIC DNA]</scope>
    <source>
        <strain evidence="3">ATCC 11170 / ATH 1.1.1 / DSM 467 / LMG 4362 / NCIMB 8255 / S1</strain>
    </source>
</reference>
<dbReference type="CDD" id="cd07344">
    <property type="entry name" value="M48_yhfN_like"/>
    <property type="match status" value="1"/>
</dbReference>
<dbReference type="PATRIC" id="fig|269796.9.peg.3468"/>
<dbReference type="Pfam" id="PF01863">
    <property type="entry name" value="YgjP-like"/>
    <property type="match status" value="1"/>
</dbReference>
<sequence>MRQGAGGPLERLVGRLRQALSPPSPAASAKAAKPTAPVIALCIDGESLPVTLRRNPRAKRLTLRLDPQRDGVVVVAPPHVGLAVLKRFVADKSDWVRTQRTRQPAGVAFTDGATVPLLGVPHVLRHQPEGRRGVWVEDGALRVSGQADHLARRTTDWLKRRARTEILARAHRHAGHLGVTPARITLRDTRSRWGSCSSSGALSFSWRLILAPEAVLDYVVAHEVAHLVEFNHSPRFWAVVGQLVDDPAAARQWLRQNGPGLHRYG</sequence>
<dbReference type="AlphaFoldDB" id="Q2RNZ7"/>
<dbReference type="HOGENOM" id="CLU_065947_2_1_5"/>
<protein>
    <recommendedName>
        <fullName evidence="1">YgjP-like metallopeptidase domain-containing protein</fullName>
    </recommendedName>
</protein>
<feature type="domain" description="YgjP-like metallopeptidase" evidence="1">
    <location>
        <begin position="62"/>
        <end position="257"/>
    </location>
</feature>
<accession>Q2RNZ7</accession>
<dbReference type="STRING" id="269796.Rru_A3354"/>
<evidence type="ECO:0000313" key="3">
    <source>
        <dbReference type="Proteomes" id="UP000001929"/>
    </source>
</evidence>
<dbReference type="PhylomeDB" id="Q2RNZ7"/>
<dbReference type="eggNOG" id="COG1451">
    <property type="taxonomic scope" value="Bacteria"/>
</dbReference>
<dbReference type="PANTHER" id="PTHR30399">
    <property type="entry name" value="UNCHARACTERIZED PROTEIN YGJP"/>
    <property type="match status" value="1"/>
</dbReference>
<dbReference type="EMBL" id="CP000230">
    <property type="protein sequence ID" value="ABC24148.1"/>
    <property type="molecule type" value="Genomic_DNA"/>
</dbReference>
<dbReference type="Proteomes" id="UP000001929">
    <property type="component" value="Chromosome"/>
</dbReference>
<evidence type="ECO:0000259" key="1">
    <source>
        <dbReference type="Pfam" id="PF01863"/>
    </source>
</evidence>
<dbReference type="Gene3D" id="3.30.2010.10">
    <property type="entry name" value="Metalloproteases ('zincins'), catalytic domain"/>
    <property type="match status" value="1"/>
</dbReference>
<dbReference type="PANTHER" id="PTHR30399:SF1">
    <property type="entry name" value="UTP PYROPHOSPHATASE"/>
    <property type="match status" value="1"/>
</dbReference>
<gene>
    <name evidence="2" type="ordered locus">Rru_A3354</name>
</gene>
<keyword evidence="3" id="KW-1185">Reference proteome</keyword>
<organism evidence="2 3">
    <name type="scientific">Rhodospirillum rubrum (strain ATCC 11170 / ATH 1.1.1 / DSM 467 / LMG 4362 / NCIMB 8255 / S1)</name>
    <dbReference type="NCBI Taxonomy" id="269796"/>
    <lineage>
        <taxon>Bacteria</taxon>
        <taxon>Pseudomonadati</taxon>
        <taxon>Pseudomonadota</taxon>
        <taxon>Alphaproteobacteria</taxon>
        <taxon>Rhodospirillales</taxon>
        <taxon>Rhodospirillaceae</taxon>
        <taxon>Rhodospirillum</taxon>
    </lineage>
</organism>
<dbReference type="InterPro" id="IPR002725">
    <property type="entry name" value="YgjP-like_metallopeptidase"/>
</dbReference>
<name>Q2RNZ7_RHORT</name>
<evidence type="ECO:0000313" key="2">
    <source>
        <dbReference type="EMBL" id="ABC24148.1"/>
    </source>
</evidence>
<dbReference type="EnsemblBacteria" id="ABC24148">
    <property type="protein sequence ID" value="ABC24148"/>
    <property type="gene ID" value="Rru_A3354"/>
</dbReference>
<dbReference type="KEGG" id="rru:Rru_A3354"/>
<dbReference type="RefSeq" id="WP_011391101.1">
    <property type="nucleotide sequence ID" value="NC_007643.1"/>
</dbReference>
<proteinExistence type="predicted"/>